<dbReference type="SUPFAM" id="SSF52087">
    <property type="entry name" value="CRAL/TRIO domain"/>
    <property type="match status" value="1"/>
</dbReference>
<dbReference type="SMART" id="SM00516">
    <property type="entry name" value="SEC14"/>
    <property type="match status" value="1"/>
</dbReference>
<dbReference type="Gene3D" id="3.40.525.10">
    <property type="entry name" value="CRAL-TRIO lipid binding domain"/>
    <property type="match status" value="1"/>
</dbReference>
<evidence type="ECO:0000313" key="2">
    <source>
        <dbReference type="EMBL" id="GMT32414.1"/>
    </source>
</evidence>
<dbReference type="CDD" id="cd00170">
    <property type="entry name" value="SEC14"/>
    <property type="match status" value="1"/>
</dbReference>
<sequence length="388" mass="44777">MSSDEELVSELRSLVSDHLTPYYDTHFNLLRWIQANPGVAMEKIAYRLRHHLLYRACSWEIDSVHKQQRGSHPIHRFWPRSACGMSGVIPNCLVHVEQSGKVDFDGILDTFSIAEVMRARIFDIEEMLSDVMRIEKETGEQASVLYVMDADGIEYTKKLIDLVLGSLRALSEFMADHYVELVKYFVIVNVPPWAYALWMMVKPLLPERTRMKVRLLSSSNWRHEIHDLLDPSVGPSFWNDENHTEFKLPVDRPPPVPRKEITDSCEKMEKLYVKAGQVHWMEYELEKGDALAFHVTGSITVELLSIGNANFGFTIVHGDNEEEDDAFAMRQVYPLFSWMPGPLKVPIEDTIVVPSKGTYKLWFSNSRAWWSSLAIQHNVRVIKNQLTD</sequence>
<dbReference type="EMBL" id="BTSY01000006">
    <property type="protein sequence ID" value="GMT32414.1"/>
    <property type="molecule type" value="Genomic_DNA"/>
</dbReference>
<dbReference type="PANTHER" id="PTHR47159">
    <property type="entry name" value="PROTEIN CBG07705-RELATED"/>
    <property type="match status" value="1"/>
</dbReference>
<accession>A0AAV5WNX2</accession>
<dbReference type="InterPro" id="IPR001251">
    <property type="entry name" value="CRAL-TRIO_dom"/>
</dbReference>
<reference evidence="2" key="1">
    <citation type="submission" date="2023-10" db="EMBL/GenBank/DDBJ databases">
        <title>Genome assembly of Pristionchus species.</title>
        <authorList>
            <person name="Yoshida K."/>
            <person name="Sommer R.J."/>
        </authorList>
    </citation>
    <scope>NUCLEOTIDE SEQUENCE</scope>
    <source>
        <strain evidence="2">RS5133</strain>
    </source>
</reference>
<protein>
    <recommendedName>
        <fullName evidence="1">CRAL-TRIO domain-containing protein</fullName>
    </recommendedName>
</protein>
<organism evidence="2 3">
    <name type="scientific">Pristionchus fissidentatus</name>
    <dbReference type="NCBI Taxonomy" id="1538716"/>
    <lineage>
        <taxon>Eukaryota</taxon>
        <taxon>Metazoa</taxon>
        <taxon>Ecdysozoa</taxon>
        <taxon>Nematoda</taxon>
        <taxon>Chromadorea</taxon>
        <taxon>Rhabditida</taxon>
        <taxon>Rhabditina</taxon>
        <taxon>Diplogasteromorpha</taxon>
        <taxon>Diplogasteroidea</taxon>
        <taxon>Neodiplogasteridae</taxon>
        <taxon>Pristionchus</taxon>
    </lineage>
</organism>
<dbReference type="Proteomes" id="UP001432322">
    <property type="component" value="Unassembled WGS sequence"/>
</dbReference>
<dbReference type="AlphaFoldDB" id="A0AAV5WNX2"/>
<dbReference type="InterPro" id="IPR036598">
    <property type="entry name" value="GOLD_dom_sf"/>
</dbReference>
<name>A0AAV5WNX2_9BILA</name>
<proteinExistence type="predicted"/>
<dbReference type="Gene3D" id="2.60.120.680">
    <property type="entry name" value="GOLD domain"/>
    <property type="match status" value="1"/>
</dbReference>
<dbReference type="Pfam" id="PF25883">
    <property type="entry name" value="F28H7_8_C"/>
    <property type="match status" value="1"/>
</dbReference>
<gene>
    <name evidence="2" type="ORF">PFISCL1PPCAC_23711</name>
</gene>
<dbReference type="InterPro" id="IPR053302">
    <property type="entry name" value="CRAL-TRIO_domain"/>
</dbReference>
<dbReference type="PROSITE" id="PS50191">
    <property type="entry name" value="CRAL_TRIO"/>
    <property type="match status" value="1"/>
</dbReference>
<evidence type="ECO:0000313" key="3">
    <source>
        <dbReference type="Proteomes" id="UP001432322"/>
    </source>
</evidence>
<dbReference type="InterPro" id="IPR036865">
    <property type="entry name" value="CRAL-TRIO_dom_sf"/>
</dbReference>
<comment type="caution">
    <text evidence="2">The sequence shown here is derived from an EMBL/GenBank/DDBJ whole genome shotgun (WGS) entry which is preliminary data.</text>
</comment>
<dbReference type="Pfam" id="PF00650">
    <property type="entry name" value="CRAL_TRIO"/>
    <property type="match status" value="1"/>
</dbReference>
<dbReference type="SUPFAM" id="SSF101576">
    <property type="entry name" value="Supernatant protein factor (SPF), C-terminal domain"/>
    <property type="match status" value="1"/>
</dbReference>
<feature type="domain" description="CRAL-TRIO" evidence="1">
    <location>
        <begin position="94"/>
        <end position="246"/>
    </location>
</feature>
<keyword evidence="3" id="KW-1185">Reference proteome</keyword>
<evidence type="ECO:0000259" key="1">
    <source>
        <dbReference type="PROSITE" id="PS50191"/>
    </source>
</evidence>
<dbReference type="PANTHER" id="PTHR47159:SF5">
    <property type="entry name" value="CRAL-TRIO DOMAIN-CONTAINING PROTEIN"/>
    <property type="match status" value="1"/>
</dbReference>
<dbReference type="InterPro" id="IPR058960">
    <property type="entry name" value="Ctg-1-like_C"/>
</dbReference>